<name>A0A3A4F724_9MICC</name>
<dbReference type="PROSITE" id="PS50975">
    <property type="entry name" value="ATP_GRASP"/>
    <property type="match status" value="1"/>
</dbReference>
<dbReference type="GO" id="GO:0046872">
    <property type="term" value="F:metal ion binding"/>
    <property type="evidence" value="ECO:0007669"/>
    <property type="project" value="InterPro"/>
</dbReference>
<dbReference type="InterPro" id="IPR011761">
    <property type="entry name" value="ATP-grasp"/>
</dbReference>
<dbReference type="InterPro" id="IPR001792">
    <property type="entry name" value="Acylphosphatase-like_dom"/>
</dbReference>
<feature type="domain" description="ATP-grasp" evidence="4">
    <location>
        <begin position="259"/>
        <end position="516"/>
    </location>
</feature>
<dbReference type="GO" id="GO:0018169">
    <property type="term" value="F:ribosomal S6-glutamic acid ligase activity"/>
    <property type="evidence" value="ECO:0007669"/>
    <property type="project" value="TreeGrafter"/>
</dbReference>
<evidence type="ECO:0000256" key="1">
    <source>
        <dbReference type="PROSITE-ProRule" id="PRU00409"/>
    </source>
</evidence>
<dbReference type="Gene3D" id="3.30.70.100">
    <property type="match status" value="1"/>
</dbReference>
<keyword evidence="7" id="KW-1185">Reference proteome</keyword>
<evidence type="ECO:0000259" key="5">
    <source>
        <dbReference type="PROSITE" id="PS51160"/>
    </source>
</evidence>
<feature type="active site" evidence="2">
    <location>
        <position position="547"/>
    </location>
</feature>
<dbReference type="PROSITE" id="PS51160">
    <property type="entry name" value="ACYLPHOSPHATASE_3"/>
    <property type="match status" value="1"/>
</dbReference>
<comment type="caution">
    <text evidence="6">The sequence shown here is derived from an EMBL/GenBank/DDBJ whole genome shotgun (WGS) entry which is preliminary data.</text>
</comment>
<dbReference type="Proteomes" id="UP000266615">
    <property type="component" value="Unassembled WGS sequence"/>
</dbReference>
<dbReference type="GO" id="GO:0005524">
    <property type="term" value="F:ATP binding"/>
    <property type="evidence" value="ECO:0007669"/>
    <property type="project" value="UniProtKB-UniRule"/>
</dbReference>
<organism evidence="6 7">
    <name type="scientific">Nesterenkonia natronophila</name>
    <dbReference type="NCBI Taxonomy" id="2174932"/>
    <lineage>
        <taxon>Bacteria</taxon>
        <taxon>Bacillati</taxon>
        <taxon>Actinomycetota</taxon>
        <taxon>Actinomycetes</taxon>
        <taxon>Micrococcales</taxon>
        <taxon>Micrococcaceae</taxon>
        <taxon>Nesterenkonia</taxon>
    </lineage>
</organism>
<evidence type="ECO:0000259" key="4">
    <source>
        <dbReference type="PROSITE" id="PS50975"/>
    </source>
</evidence>
<dbReference type="EMBL" id="QYZP01000003">
    <property type="protein sequence ID" value="RJN31067.1"/>
    <property type="molecule type" value="Genomic_DNA"/>
</dbReference>
<dbReference type="GO" id="GO:0003998">
    <property type="term" value="F:acylphosphatase activity"/>
    <property type="evidence" value="ECO:0007669"/>
    <property type="project" value="UniProtKB-EC"/>
</dbReference>
<dbReference type="SUPFAM" id="SSF56059">
    <property type="entry name" value="Glutathione synthetase ATP-binding domain-like"/>
    <property type="match status" value="1"/>
</dbReference>
<dbReference type="GO" id="GO:0005737">
    <property type="term" value="C:cytoplasm"/>
    <property type="evidence" value="ECO:0007669"/>
    <property type="project" value="TreeGrafter"/>
</dbReference>
<dbReference type="GO" id="GO:0009432">
    <property type="term" value="P:SOS response"/>
    <property type="evidence" value="ECO:0007669"/>
    <property type="project" value="TreeGrafter"/>
</dbReference>
<gene>
    <name evidence="6" type="ORF">D3250_09345</name>
</gene>
<dbReference type="InterPro" id="IPR013651">
    <property type="entry name" value="ATP-grasp_RimK-type"/>
</dbReference>
<keyword evidence="1" id="KW-0067">ATP-binding</keyword>
<keyword evidence="1" id="KW-0547">Nucleotide-binding</keyword>
<comment type="similarity">
    <text evidence="3">Belongs to the acylphosphatase family.</text>
</comment>
<sequence>MTELHTSENSVAEDTTKLNRPVALVRLVRFRRNDDKSQPSRIYAQVVGSHLDKEVRGIGQAELFQNGEHLILPANAWKCGETVLEALLSKQVPLGDIRQSTSLIDGLIHSVESSMPTEDDEPAHAAYHVVFRAIREAFLAFCTADSPVEDELGALLDGKMPKVSRYFVSPPPPAPTYNGTPANVFSDAPYIEPLPKDGTKGHLLEREALKYGMASTRYPNGAFVVTDSQSQQRMGFKWGRSPLASGVALSICSYKEATRRLLNRVDVPVPNGRVFSIADEAQAIQYADRIGYPVVCKPVAGLRGIGVVANIKNRNELEDALRLYKHSELGADDFVIEEHVPGEDYRIVVIGDRVVASVVRAPASVTGDGLHTVADLIEHKNQARQANPHLSSRPIKLSESLEYQLELAGLKYTSVPARGQVVLLANSANLSQGGDSFEIADELHPSIKELSVKAVQAVPGLGFCGLDMLIEDHTKPVWEQRVTVIELNAHAAIGSAQYPMWGTPAPVAKDFFEATCANADISLPVAQSERLSVELSIRGRVTGVGYRQWLKRKAVRFGLTGFVRNHGKSGVLAHIEGDADAVAALGYLAMTGPHRAVPTSVTMRHVGGLHRSAFEIISDPFKVRAVRKAKRVVSRMRRKVRKTLRLGTPRGMSLALPRFRTDEESSRQRLGPA</sequence>
<accession>A0A3A4F724</accession>
<dbReference type="Pfam" id="PF08443">
    <property type="entry name" value="RimK"/>
    <property type="match status" value="1"/>
</dbReference>
<dbReference type="AlphaFoldDB" id="A0A3A4F724"/>
<comment type="catalytic activity">
    <reaction evidence="2">
        <text>an acyl phosphate + H2O = a carboxylate + phosphate + H(+)</text>
        <dbReference type="Rhea" id="RHEA:14965"/>
        <dbReference type="ChEBI" id="CHEBI:15377"/>
        <dbReference type="ChEBI" id="CHEBI:15378"/>
        <dbReference type="ChEBI" id="CHEBI:29067"/>
        <dbReference type="ChEBI" id="CHEBI:43474"/>
        <dbReference type="ChEBI" id="CHEBI:59918"/>
        <dbReference type="EC" id="3.6.1.7"/>
    </reaction>
</comment>
<dbReference type="Pfam" id="PF00708">
    <property type="entry name" value="Acylphosphatase"/>
    <property type="match status" value="1"/>
</dbReference>
<dbReference type="InterPro" id="IPR036046">
    <property type="entry name" value="Acylphosphatase-like_dom_sf"/>
</dbReference>
<evidence type="ECO:0000313" key="6">
    <source>
        <dbReference type="EMBL" id="RJN31067.1"/>
    </source>
</evidence>
<dbReference type="PANTHER" id="PTHR21621">
    <property type="entry name" value="RIBOSOMAL PROTEIN S6 MODIFICATION PROTEIN"/>
    <property type="match status" value="1"/>
</dbReference>
<protein>
    <recommendedName>
        <fullName evidence="2">acylphosphatase</fullName>
        <ecNumber evidence="2">3.6.1.7</ecNumber>
    </recommendedName>
</protein>
<keyword evidence="2" id="KW-0378">Hydrolase</keyword>
<feature type="active site" evidence="2">
    <location>
        <position position="565"/>
    </location>
</feature>
<feature type="domain" description="Acylphosphatase-like" evidence="5">
    <location>
        <begin position="532"/>
        <end position="618"/>
    </location>
</feature>
<dbReference type="PANTHER" id="PTHR21621:SF0">
    <property type="entry name" value="BETA-CITRYLGLUTAMATE SYNTHASE B-RELATED"/>
    <property type="match status" value="1"/>
</dbReference>
<evidence type="ECO:0000256" key="2">
    <source>
        <dbReference type="PROSITE-ProRule" id="PRU00520"/>
    </source>
</evidence>
<dbReference type="SUPFAM" id="SSF54975">
    <property type="entry name" value="Acylphosphatase/BLUF domain-like"/>
    <property type="match status" value="1"/>
</dbReference>
<evidence type="ECO:0000256" key="3">
    <source>
        <dbReference type="RuleBase" id="RU004168"/>
    </source>
</evidence>
<dbReference type="Gene3D" id="3.30.470.20">
    <property type="entry name" value="ATP-grasp fold, B domain"/>
    <property type="match status" value="2"/>
</dbReference>
<dbReference type="EC" id="3.6.1.7" evidence="2"/>
<reference evidence="6 7" key="1">
    <citation type="submission" date="2018-09" db="EMBL/GenBank/DDBJ databases">
        <title>Nesterenkonia natronophila sp. nov., an alkaliphilic actinobacteriume isolated from a soda lake, and emended description of the genus Nesterenkonia.</title>
        <authorList>
            <person name="Menes R.J."/>
            <person name="Iriarte A."/>
        </authorList>
    </citation>
    <scope>NUCLEOTIDE SEQUENCE [LARGE SCALE GENOMIC DNA]</scope>
    <source>
        <strain evidence="6 7">M8</strain>
    </source>
</reference>
<evidence type="ECO:0000313" key="7">
    <source>
        <dbReference type="Proteomes" id="UP000266615"/>
    </source>
</evidence>
<proteinExistence type="inferred from homology"/>